<dbReference type="Proteomes" id="UP000183812">
    <property type="component" value="Unassembled WGS sequence"/>
</dbReference>
<sequence>MSETRIGGIAAARIAAFAAREAEVYAAARPRTRAALQAGAEPWLAGVPMHWMRDWPQPFPMLVAAAKGALIEDLDGYRIDDFCLGDTGSMFGHSPAPVARAIRAQAGAGLTYMLPTTAALQAGQLLSEVFGSMRWQVATTATDANRFALRVARAVTGRPKVLVFDGCYHGTVDDAMVCLEGEKTVARPGLVGQVEDLSLVAVAVPFNDLAAVERALAAGDVAAILTEPVMTNSCMVLPAPGFHDGLRDLATRYRAVLILDETHTISSGLGGYTRVHGLRPDIFVVGKCVAGGVPTAVWGLTPELADRFAAYDATRPAGHSGMGTTLSANPLQFAALVATLSQVMTPANYARMEAGAARLCAGLSKAMKRRKLPWHVVRVGARVEFICAPGPLRNGFDAAKAHAPALEAALHIGLLNRGCLIAPFHNMMLISPATTRAQIDRLIAAFDAVTAQLLET</sequence>
<evidence type="ECO:0000256" key="2">
    <source>
        <dbReference type="ARBA" id="ARBA00022898"/>
    </source>
</evidence>
<dbReference type="PANTHER" id="PTHR43713">
    <property type="entry name" value="GLUTAMATE-1-SEMIALDEHYDE 2,1-AMINOMUTASE"/>
    <property type="match status" value="1"/>
</dbReference>
<dbReference type="AlphaFoldDB" id="A0A1G7FPG3"/>
<keyword evidence="2 3" id="KW-0663">Pyridoxal phosphate</keyword>
<dbReference type="Gene3D" id="3.90.1150.10">
    <property type="entry name" value="Aspartate Aminotransferase, domain 1"/>
    <property type="match status" value="1"/>
</dbReference>
<dbReference type="Gene3D" id="3.40.640.10">
    <property type="entry name" value="Type I PLP-dependent aspartate aminotransferase-like (Major domain)"/>
    <property type="match status" value="1"/>
</dbReference>
<protein>
    <submittedName>
        <fullName evidence="4">Glutamate-1-semialdehyde 2,1-aminomutase</fullName>
    </submittedName>
</protein>
<comment type="cofactor">
    <cofactor evidence="1">
        <name>pyridoxal 5'-phosphate</name>
        <dbReference type="ChEBI" id="CHEBI:597326"/>
    </cofactor>
</comment>
<dbReference type="GO" id="GO:0030170">
    <property type="term" value="F:pyridoxal phosphate binding"/>
    <property type="evidence" value="ECO:0007669"/>
    <property type="project" value="InterPro"/>
</dbReference>
<dbReference type="SUPFAM" id="SSF53383">
    <property type="entry name" value="PLP-dependent transferases"/>
    <property type="match status" value="1"/>
</dbReference>
<dbReference type="PANTHER" id="PTHR43713:SF3">
    <property type="entry name" value="GLUTAMATE-1-SEMIALDEHYDE 2,1-AMINOMUTASE 1, CHLOROPLASTIC-RELATED"/>
    <property type="match status" value="1"/>
</dbReference>
<reference evidence="4 5" key="1">
    <citation type="submission" date="2016-10" db="EMBL/GenBank/DDBJ databases">
        <authorList>
            <person name="de Groot N.N."/>
        </authorList>
    </citation>
    <scope>NUCLEOTIDE SEQUENCE [LARGE SCALE GENOMIC DNA]</scope>
    <source>
        <strain evidence="5">DSM 938 / 37b4</strain>
    </source>
</reference>
<dbReference type="Pfam" id="PF00202">
    <property type="entry name" value="Aminotran_3"/>
    <property type="match status" value="1"/>
</dbReference>
<evidence type="ECO:0000256" key="3">
    <source>
        <dbReference type="RuleBase" id="RU003560"/>
    </source>
</evidence>
<dbReference type="GO" id="GO:0008483">
    <property type="term" value="F:transaminase activity"/>
    <property type="evidence" value="ECO:0007669"/>
    <property type="project" value="InterPro"/>
</dbReference>
<evidence type="ECO:0000313" key="5">
    <source>
        <dbReference type="Proteomes" id="UP000183812"/>
    </source>
</evidence>
<organism evidence="4 5">
    <name type="scientific">Rhodobacter capsulatus</name>
    <name type="common">Rhodopseudomonas capsulata</name>
    <dbReference type="NCBI Taxonomy" id="1061"/>
    <lineage>
        <taxon>Bacteria</taxon>
        <taxon>Pseudomonadati</taxon>
        <taxon>Pseudomonadota</taxon>
        <taxon>Alphaproteobacteria</taxon>
        <taxon>Rhodobacterales</taxon>
        <taxon>Rhodobacter group</taxon>
        <taxon>Rhodobacter</taxon>
    </lineage>
</organism>
<dbReference type="EMBL" id="FNAY01000003">
    <property type="protein sequence ID" value="SDE77810.1"/>
    <property type="molecule type" value="Genomic_DNA"/>
</dbReference>
<dbReference type="NCBIfam" id="NF005453">
    <property type="entry name" value="PRK07046.1"/>
    <property type="match status" value="1"/>
</dbReference>
<dbReference type="InterPro" id="IPR015424">
    <property type="entry name" value="PyrdxlP-dep_Trfase"/>
</dbReference>
<dbReference type="InterPro" id="IPR015422">
    <property type="entry name" value="PyrdxlP-dep_Trfase_small"/>
</dbReference>
<gene>
    <name evidence="4" type="ORF">SAMN04244550_01057</name>
</gene>
<name>A0A1G7FPG3_RHOCA</name>
<evidence type="ECO:0000313" key="4">
    <source>
        <dbReference type="EMBL" id="SDE77810.1"/>
    </source>
</evidence>
<evidence type="ECO:0000256" key="1">
    <source>
        <dbReference type="ARBA" id="ARBA00001933"/>
    </source>
</evidence>
<comment type="similarity">
    <text evidence="3">Belongs to the class-III pyridoxal-phosphate-dependent aminotransferase family.</text>
</comment>
<dbReference type="OrthoDB" id="9801052at2"/>
<proteinExistence type="inferred from homology"/>
<dbReference type="InterPro" id="IPR015421">
    <property type="entry name" value="PyrdxlP-dep_Trfase_major"/>
</dbReference>
<dbReference type="InterPro" id="IPR005814">
    <property type="entry name" value="Aminotrans_3"/>
</dbReference>
<accession>A0A1G7FPG3</accession>
<dbReference type="RefSeq" id="WP_074553077.1">
    <property type="nucleotide sequence ID" value="NZ_CP119563.1"/>
</dbReference>